<feature type="binding site" evidence="11">
    <location>
        <begin position="44"/>
        <end position="46"/>
    </location>
    <ligand>
        <name>ATP</name>
        <dbReference type="ChEBI" id="CHEBI:30616"/>
    </ligand>
</feature>
<feature type="domain" description="Asn/Gln amidotransferase" evidence="13">
    <location>
        <begin position="635"/>
        <end position="780"/>
    </location>
</feature>
<dbReference type="PANTHER" id="PTHR43097:SF5">
    <property type="entry name" value="GLUTAMATE--TRNA LIGASE"/>
    <property type="match status" value="1"/>
</dbReference>
<dbReference type="FunFam" id="1.10.10.410:FF:000001">
    <property type="entry name" value="Aspartyl/glutamyl-tRNA(Asn/Gln) amidotransferase subunit B"/>
    <property type="match status" value="1"/>
</dbReference>
<comment type="caution">
    <text evidence="14">The sequence shown here is derived from an EMBL/GenBank/DDBJ whole genome shotgun (WGS) entry which is preliminary data.</text>
</comment>
<dbReference type="GO" id="GO:0005524">
    <property type="term" value="F:ATP binding"/>
    <property type="evidence" value="ECO:0007669"/>
    <property type="project" value="UniProtKB-UniRule"/>
</dbReference>
<dbReference type="Pfam" id="PF20974">
    <property type="entry name" value="tRNA-synt_1c_C2"/>
    <property type="match status" value="1"/>
</dbReference>
<keyword evidence="3 11" id="KW-0436">Ligase</keyword>
<dbReference type="InterPro" id="IPR000924">
    <property type="entry name" value="Glu/Gln-tRNA-synth"/>
</dbReference>
<comment type="similarity">
    <text evidence="11 12">Belongs to the class-I aminoacyl-tRNA synthetase family.</text>
</comment>
<evidence type="ECO:0000256" key="6">
    <source>
        <dbReference type="ARBA" id="ARBA00022917"/>
    </source>
</evidence>
<dbReference type="InterPro" id="IPR020056">
    <property type="entry name" value="Rbsml_bL25/Gln-tRNA_synth_N"/>
</dbReference>
<keyword evidence="5 11" id="KW-0067">ATP-binding</keyword>
<evidence type="ECO:0000313" key="14">
    <source>
        <dbReference type="EMBL" id="HDX32714.1"/>
    </source>
</evidence>
<organism evidence="14">
    <name type="scientific">Caldilinea aerophila</name>
    <dbReference type="NCBI Taxonomy" id="133453"/>
    <lineage>
        <taxon>Bacteria</taxon>
        <taxon>Bacillati</taxon>
        <taxon>Chloroflexota</taxon>
        <taxon>Caldilineae</taxon>
        <taxon>Caldilineales</taxon>
        <taxon>Caldilineaceae</taxon>
        <taxon>Caldilinea</taxon>
    </lineage>
</organism>
<dbReference type="SUPFAM" id="SSF89095">
    <property type="entry name" value="GatB/YqeY motif"/>
    <property type="match status" value="1"/>
</dbReference>
<dbReference type="Gene3D" id="2.40.240.10">
    <property type="entry name" value="Ribosomal Protein L25, Chain P"/>
    <property type="match status" value="2"/>
</dbReference>
<dbReference type="AlphaFoldDB" id="A0A7C1FK10"/>
<feature type="short sequence motif" description="'HIGH' region" evidence="11">
    <location>
        <begin position="43"/>
        <end position="53"/>
    </location>
</feature>
<accession>A0A7C1FK10</accession>
<evidence type="ECO:0000256" key="1">
    <source>
        <dbReference type="ARBA" id="ARBA00011123"/>
    </source>
</evidence>
<dbReference type="InterPro" id="IPR023168">
    <property type="entry name" value="GatB_Yqey_C_2"/>
</dbReference>
<dbReference type="InterPro" id="IPR022861">
    <property type="entry name" value="Gln_tRNA_ligase_bac"/>
</dbReference>
<keyword evidence="4 11" id="KW-0547">Nucleotide-binding</keyword>
<dbReference type="SUPFAM" id="SSF50715">
    <property type="entry name" value="Ribosomal protein L25-like"/>
    <property type="match status" value="1"/>
</dbReference>
<dbReference type="NCBIfam" id="TIGR00440">
    <property type="entry name" value="glnS"/>
    <property type="match status" value="1"/>
</dbReference>
<comment type="subcellular location">
    <subcellularLocation>
        <location evidence="11">Cytoplasm</location>
    </subcellularLocation>
</comment>
<comment type="catalytic activity">
    <reaction evidence="9">
        <text>L-glutamyl-tRNA(Gln) + L-glutamine + ATP + H2O = L-glutaminyl-tRNA(Gln) + L-glutamate + ADP + phosphate + H(+)</text>
        <dbReference type="Rhea" id="RHEA:17521"/>
        <dbReference type="Rhea" id="RHEA-COMP:9681"/>
        <dbReference type="Rhea" id="RHEA-COMP:9684"/>
        <dbReference type="ChEBI" id="CHEBI:15377"/>
        <dbReference type="ChEBI" id="CHEBI:15378"/>
        <dbReference type="ChEBI" id="CHEBI:29985"/>
        <dbReference type="ChEBI" id="CHEBI:30616"/>
        <dbReference type="ChEBI" id="CHEBI:43474"/>
        <dbReference type="ChEBI" id="CHEBI:58359"/>
        <dbReference type="ChEBI" id="CHEBI:78520"/>
        <dbReference type="ChEBI" id="CHEBI:78521"/>
        <dbReference type="ChEBI" id="CHEBI:456216"/>
    </reaction>
</comment>
<dbReference type="SUPFAM" id="SSF52374">
    <property type="entry name" value="Nucleotidylyl transferase"/>
    <property type="match status" value="1"/>
</dbReference>
<dbReference type="Pfam" id="PF03950">
    <property type="entry name" value="tRNA-synt_1c_C"/>
    <property type="match status" value="1"/>
</dbReference>
<evidence type="ECO:0000256" key="8">
    <source>
        <dbReference type="ARBA" id="ARBA00047380"/>
    </source>
</evidence>
<evidence type="ECO:0000256" key="7">
    <source>
        <dbReference type="ARBA" id="ARBA00023146"/>
    </source>
</evidence>
<evidence type="ECO:0000256" key="2">
    <source>
        <dbReference type="ARBA" id="ARBA00022490"/>
    </source>
</evidence>
<feature type="binding site" evidence="11">
    <location>
        <begin position="278"/>
        <end position="280"/>
    </location>
    <ligand>
        <name>ATP</name>
        <dbReference type="ChEBI" id="CHEBI:30616"/>
    </ligand>
</feature>
<dbReference type="FunFam" id="3.40.50.620:FF:000037">
    <property type="entry name" value="Glutamine--tRNA ligase cytoplasmic"/>
    <property type="match status" value="1"/>
</dbReference>
<gene>
    <name evidence="11" type="primary">glnS</name>
    <name evidence="14" type="ORF">ENQ20_14680</name>
</gene>
<dbReference type="Gene3D" id="3.40.50.620">
    <property type="entry name" value="HUPs"/>
    <property type="match status" value="1"/>
</dbReference>
<dbReference type="InterPro" id="IPR050132">
    <property type="entry name" value="Gln/Glu-tRNA_Ligase"/>
</dbReference>
<dbReference type="PANTHER" id="PTHR43097">
    <property type="entry name" value="GLUTAMINE-TRNA LIGASE"/>
    <property type="match status" value="1"/>
</dbReference>
<evidence type="ECO:0000259" key="13">
    <source>
        <dbReference type="SMART" id="SM00845"/>
    </source>
</evidence>
<evidence type="ECO:0000256" key="11">
    <source>
        <dbReference type="HAMAP-Rule" id="MF_00126"/>
    </source>
</evidence>
<dbReference type="PRINTS" id="PR00987">
    <property type="entry name" value="TRNASYNTHGLU"/>
</dbReference>
<evidence type="ECO:0000256" key="9">
    <source>
        <dbReference type="ARBA" id="ARBA00047913"/>
    </source>
</evidence>
<feature type="binding site" evidence="11">
    <location>
        <begin position="50"/>
        <end position="56"/>
    </location>
    <ligand>
        <name>ATP</name>
        <dbReference type="ChEBI" id="CHEBI:30616"/>
    </ligand>
</feature>
<evidence type="ECO:0000256" key="3">
    <source>
        <dbReference type="ARBA" id="ARBA00022598"/>
    </source>
</evidence>
<evidence type="ECO:0000256" key="5">
    <source>
        <dbReference type="ARBA" id="ARBA00022840"/>
    </source>
</evidence>
<dbReference type="Gene3D" id="1.10.10.410">
    <property type="match status" value="1"/>
</dbReference>
<evidence type="ECO:0000256" key="12">
    <source>
        <dbReference type="RuleBase" id="RU363037"/>
    </source>
</evidence>
<dbReference type="HAMAP" id="MF_00126">
    <property type="entry name" value="Gln_tRNA_synth"/>
    <property type="match status" value="1"/>
</dbReference>
<dbReference type="Pfam" id="PF02637">
    <property type="entry name" value="GatB_Yqey"/>
    <property type="match status" value="1"/>
</dbReference>
<dbReference type="NCBIfam" id="NF011291">
    <property type="entry name" value="PRK14703.1"/>
    <property type="match status" value="1"/>
</dbReference>
<dbReference type="EC" id="6.1.1.18" evidence="11"/>
<feature type="short sequence motif" description="'KMSKS' region" evidence="11">
    <location>
        <begin position="277"/>
        <end position="281"/>
    </location>
</feature>
<sequence>MTESGAQKKLPERREGLDFIREIVLRDVESGRYGGRVVTRFPPEPNGYLHIGHAKSIALNFGIAEEFGGVCHLRFDDTNPETEDMEYVEAIMRDVRWLGYDWGDKLFFASDYFEQLYQYAERLILEGKAYVDSLDEEGIRQYRGTVTEPGRPSPYRDRSVEENLDLFRRMRAGEFPDGAHVLRAKGDLASPNMKMRDPLLYRIRHAKHYRTGNAWCIYPMYDYAHPISDAIEGITHSICTLEFENNRAIYDWLLDNLFEEPRPHQYEFARLNLDYTVMSKRKLLQLVEEGHVAGWDDPRMPTIAGLRRRGYTPEGIRLFCQRIGVDKTNSRVQLEVLEDAIRDDLNARAPRVMAVLRPLKVTLTNFPADRVEWLDADYWPHDIGKEGSRPVPLTHEVYIERTDFSLNPPEGWTRLTPGGEVRLRHAYFIRCDEVVTDPASGEVIELRCSYDPDSLGKPATASRKRSTAIQWVSAAHAIPVEVRLYDRLFTVPNPDEVEEGKTFKDYLNPNSIQVIEGALVEPSLAKAEIGSRYQFVRHGYFIVDFDSTDEKLVFNRIVELPDAFAARTAPVAKGRPAREKPEAPAEVVVGSISEERERIRAADPWLAEKYAAFQETLGLTAEQADPLTGSRATVAFFEAALSTGADPRGVANWINNEVLRLLKERSVDELPFGGEALGELVKLVETGAITTAAAKTVYAEMAAHGGSPQEIVRRLGLDQTLDEGELLAVIRQTLDQFPQKAAEYRAGKHSLLGMFTGQVMRATGGKADPRRVQELLRQELEQ</sequence>
<feature type="binding site" evidence="11">
    <location>
        <position position="240"/>
    </location>
    <ligand>
        <name>ATP</name>
        <dbReference type="ChEBI" id="CHEBI:30616"/>
    </ligand>
</feature>
<comment type="caution">
    <text evidence="11">Lacks conserved residue(s) required for the propagation of feature annotation.</text>
</comment>
<keyword evidence="7 11" id="KW-0030">Aminoacyl-tRNA synthetase</keyword>
<dbReference type="SMART" id="SM00845">
    <property type="entry name" value="GatB_Yqey"/>
    <property type="match status" value="1"/>
</dbReference>
<keyword evidence="2 11" id="KW-0963">Cytoplasm</keyword>
<evidence type="ECO:0000256" key="10">
    <source>
        <dbReference type="ARBA" id="ARBA00048270"/>
    </source>
</evidence>
<keyword evidence="6 11" id="KW-0648">Protein biosynthesis</keyword>
<feature type="binding site" evidence="11">
    <location>
        <position position="76"/>
    </location>
    <ligand>
        <name>L-glutamine</name>
        <dbReference type="ChEBI" id="CHEBI:58359"/>
    </ligand>
</feature>
<dbReference type="InterPro" id="IPR014729">
    <property type="entry name" value="Rossmann-like_a/b/a_fold"/>
</dbReference>
<proteinExistence type="inferred from homology"/>
<comment type="catalytic activity">
    <reaction evidence="8">
        <text>L-aspartyl-tRNA(Asn) + L-glutamine + ATP + H2O = L-asparaginyl-tRNA(Asn) + L-glutamate + ADP + phosphate + 2 H(+)</text>
        <dbReference type="Rhea" id="RHEA:14513"/>
        <dbReference type="Rhea" id="RHEA-COMP:9674"/>
        <dbReference type="Rhea" id="RHEA-COMP:9677"/>
        <dbReference type="ChEBI" id="CHEBI:15377"/>
        <dbReference type="ChEBI" id="CHEBI:15378"/>
        <dbReference type="ChEBI" id="CHEBI:29985"/>
        <dbReference type="ChEBI" id="CHEBI:30616"/>
        <dbReference type="ChEBI" id="CHEBI:43474"/>
        <dbReference type="ChEBI" id="CHEBI:58359"/>
        <dbReference type="ChEBI" id="CHEBI:78515"/>
        <dbReference type="ChEBI" id="CHEBI:78516"/>
        <dbReference type="ChEBI" id="CHEBI:456216"/>
    </reaction>
</comment>
<dbReference type="InterPro" id="IPR011035">
    <property type="entry name" value="Ribosomal_bL25/Gln-tRNA_synth"/>
</dbReference>
<dbReference type="InterPro" id="IPR018027">
    <property type="entry name" value="Asn/Gln_amidotransferase"/>
</dbReference>
<dbReference type="EMBL" id="DSMG01000151">
    <property type="protein sequence ID" value="HDX32714.1"/>
    <property type="molecule type" value="Genomic_DNA"/>
</dbReference>
<dbReference type="CDD" id="cd00807">
    <property type="entry name" value="GlnRS_core"/>
    <property type="match status" value="1"/>
</dbReference>
<dbReference type="InterPro" id="IPR020059">
    <property type="entry name" value="Glu/Gln-tRNA-synth_Ib_codon-bd"/>
</dbReference>
<name>A0A7C1FK10_9CHLR</name>
<dbReference type="GO" id="GO:0004819">
    <property type="term" value="F:glutamine-tRNA ligase activity"/>
    <property type="evidence" value="ECO:0007669"/>
    <property type="project" value="UniProtKB-UniRule"/>
</dbReference>
<dbReference type="InterPro" id="IPR020058">
    <property type="entry name" value="Glu/Gln-tRNA-synth_Ib_cat-dom"/>
</dbReference>
<comment type="subunit">
    <text evidence="11">Monomer.</text>
</comment>
<feature type="binding site" evidence="11">
    <location>
        <position position="221"/>
    </location>
    <ligand>
        <name>L-glutamine</name>
        <dbReference type="ChEBI" id="CHEBI:58359"/>
    </ligand>
</feature>
<dbReference type="PROSITE" id="PS00178">
    <property type="entry name" value="AA_TRNA_LIGASE_I"/>
    <property type="match status" value="1"/>
</dbReference>
<dbReference type="Pfam" id="PF00749">
    <property type="entry name" value="tRNA-synt_1c"/>
    <property type="match status" value="1"/>
</dbReference>
<dbReference type="InterPro" id="IPR004514">
    <property type="entry name" value="Gln-tRNA-synth"/>
</dbReference>
<feature type="binding site" evidence="11">
    <location>
        <begin position="270"/>
        <end position="271"/>
    </location>
    <ligand>
        <name>ATP</name>
        <dbReference type="ChEBI" id="CHEBI:30616"/>
    </ligand>
</feature>
<dbReference type="InterPro" id="IPR001412">
    <property type="entry name" value="aa-tRNA-synth_I_CS"/>
</dbReference>
<dbReference type="GO" id="GO:0016884">
    <property type="term" value="F:carbon-nitrogen ligase activity, with glutamine as amido-N-donor"/>
    <property type="evidence" value="ECO:0007669"/>
    <property type="project" value="InterPro"/>
</dbReference>
<dbReference type="InterPro" id="IPR003789">
    <property type="entry name" value="Asn/Gln_tRNA_amidoTrase-B-like"/>
</dbReference>
<dbReference type="InterPro" id="IPR049437">
    <property type="entry name" value="tRNA-synt_1c_C2"/>
</dbReference>
<dbReference type="GO" id="GO:0006424">
    <property type="term" value="P:glutamyl-tRNA aminoacylation"/>
    <property type="evidence" value="ECO:0007669"/>
    <property type="project" value="UniProtKB-UniRule"/>
</dbReference>
<comment type="subunit">
    <text evidence="1">Heterotrimer of A, B and C subunits.</text>
</comment>
<reference evidence="14" key="1">
    <citation type="journal article" date="2020" name="mSystems">
        <title>Genome- and Community-Level Interaction Insights into Carbon Utilization and Element Cycling Functions of Hydrothermarchaeota in Hydrothermal Sediment.</title>
        <authorList>
            <person name="Zhou Z."/>
            <person name="Liu Y."/>
            <person name="Xu W."/>
            <person name="Pan J."/>
            <person name="Luo Z.H."/>
            <person name="Li M."/>
        </authorList>
    </citation>
    <scope>NUCLEOTIDE SEQUENCE [LARGE SCALE GENOMIC DNA]</scope>
    <source>
        <strain evidence="14">SpSt-289</strain>
    </source>
</reference>
<dbReference type="GO" id="GO:0005829">
    <property type="term" value="C:cytosol"/>
    <property type="evidence" value="ECO:0007669"/>
    <property type="project" value="TreeGrafter"/>
</dbReference>
<comment type="catalytic activity">
    <reaction evidence="10 11">
        <text>tRNA(Gln) + L-glutamine + ATP = L-glutaminyl-tRNA(Gln) + AMP + diphosphate</text>
        <dbReference type="Rhea" id="RHEA:20121"/>
        <dbReference type="Rhea" id="RHEA-COMP:9662"/>
        <dbReference type="Rhea" id="RHEA-COMP:9681"/>
        <dbReference type="ChEBI" id="CHEBI:30616"/>
        <dbReference type="ChEBI" id="CHEBI:33019"/>
        <dbReference type="ChEBI" id="CHEBI:58359"/>
        <dbReference type="ChEBI" id="CHEBI:78442"/>
        <dbReference type="ChEBI" id="CHEBI:78521"/>
        <dbReference type="ChEBI" id="CHEBI:456215"/>
        <dbReference type="EC" id="6.1.1.18"/>
    </reaction>
</comment>
<dbReference type="GO" id="GO:0006425">
    <property type="term" value="P:glutaminyl-tRNA aminoacylation"/>
    <property type="evidence" value="ECO:0007669"/>
    <property type="project" value="UniProtKB-UniRule"/>
</dbReference>
<protein>
    <recommendedName>
        <fullName evidence="11">Glutamine--tRNA ligase</fullName>
        <ecNumber evidence="11">6.1.1.18</ecNumber>
    </recommendedName>
    <alternativeName>
        <fullName evidence="11">Glutaminyl-tRNA synthetase</fullName>
        <shortName evidence="11">GlnRS</shortName>
    </alternativeName>
</protein>
<evidence type="ECO:0000256" key="4">
    <source>
        <dbReference type="ARBA" id="ARBA00022741"/>
    </source>
</evidence>